<feature type="compositionally biased region" description="Low complexity" evidence="1">
    <location>
        <begin position="276"/>
        <end position="293"/>
    </location>
</feature>
<reference evidence="2" key="2">
    <citation type="submission" date="2023-05" db="EMBL/GenBank/DDBJ databases">
        <authorList>
            <consortium name="Lawrence Berkeley National Laboratory"/>
            <person name="Steindorff A."/>
            <person name="Hensen N."/>
            <person name="Bonometti L."/>
            <person name="Westerberg I."/>
            <person name="Brannstrom I.O."/>
            <person name="Guillou S."/>
            <person name="Cros-Aarteil S."/>
            <person name="Calhoun S."/>
            <person name="Haridas S."/>
            <person name="Kuo A."/>
            <person name="Mondo S."/>
            <person name="Pangilinan J."/>
            <person name="Riley R."/>
            <person name="Labutti K."/>
            <person name="Andreopoulos B."/>
            <person name="Lipzen A."/>
            <person name="Chen C."/>
            <person name="Yanf M."/>
            <person name="Daum C."/>
            <person name="Ng V."/>
            <person name="Clum A."/>
            <person name="Ohm R."/>
            <person name="Martin F."/>
            <person name="Silar P."/>
            <person name="Natvig D."/>
            <person name="Lalanne C."/>
            <person name="Gautier V."/>
            <person name="Ament-Velasquez S.L."/>
            <person name="Kruys A."/>
            <person name="Hutchinson M.I."/>
            <person name="Powell A.J."/>
            <person name="Barry K."/>
            <person name="Miller A.N."/>
            <person name="Grigoriev I.V."/>
            <person name="Debuchy R."/>
            <person name="Gladieux P."/>
            <person name="Thoren M.H."/>
            <person name="Johannesson H."/>
        </authorList>
    </citation>
    <scope>NUCLEOTIDE SEQUENCE</scope>
    <source>
        <strain evidence="2">CBS 103.79</strain>
    </source>
</reference>
<evidence type="ECO:0000256" key="1">
    <source>
        <dbReference type="SAM" id="MobiDB-lite"/>
    </source>
</evidence>
<feature type="compositionally biased region" description="Acidic residues" evidence="1">
    <location>
        <begin position="304"/>
        <end position="330"/>
    </location>
</feature>
<feature type="region of interest" description="Disordered" evidence="1">
    <location>
        <begin position="657"/>
        <end position="709"/>
    </location>
</feature>
<feature type="compositionally biased region" description="Basic and acidic residues" evidence="1">
    <location>
        <begin position="184"/>
        <end position="194"/>
    </location>
</feature>
<dbReference type="EMBL" id="MU855494">
    <property type="protein sequence ID" value="KAK3902681.1"/>
    <property type="molecule type" value="Genomic_DNA"/>
</dbReference>
<gene>
    <name evidence="2" type="ORF">C8A05DRAFT_15290</name>
</gene>
<feature type="region of interest" description="Disordered" evidence="1">
    <location>
        <begin position="1"/>
        <end position="330"/>
    </location>
</feature>
<feature type="region of interest" description="Disordered" evidence="1">
    <location>
        <begin position="590"/>
        <end position="621"/>
    </location>
</feature>
<evidence type="ECO:0000313" key="3">
    <source>
        <dbReference type="Proteomes" id="UP001303889"/>
    </source>
</evidence>
<dbReference type="Proteomes" id="UP001303889">
    <property type="component" value="Unassembled WGS sequence"/>
</dbReference>
<organism evidence="2 3">
    <name type="scientific">Staphylotrichum tortipilum</name>
    <dbReference type="NCBI Taxonomy" id="2831512"/>
    <lineage>
        <taxon>Eukaryota</taxon>
        <taxon>Fungi</taxon>
        <taxon>Dikarya</taxon>
        <taxon>Ascomycota</taxon>
        <taxon>Pezizomycotina</taxon>
        <taxon>Sordariomycetes</taxon>
        <taxon>Sordariomycetidae</taxon>
        <taxon>Sordariales</taxon>
        <taxon>Chaetomiaceae</taxon>
        <taxon>Staphylotrichum</taxon>
    </lineage>
</organism>
<feature type="compositionally biased region" description="Pro residues" evidence="1">
    <location>
        <begin position="688"/>
        <end position="699"/>
    </location>
</feature>
<evidence type="ECO:0000313" key="2">
    <source>
        <dbReference type="EMBL" id="KAK3902681.1"/>
    </source>
</evidence>
<feature type="compositionally biased region" description="Low complexity" evidence="1">
    <location>
        <begin position="658"/>
        <end position="674"/>
    </location>
</feature>
<reference evidence="2" key="1">
    <citation type="journal article" date="2023" name="Mol. Phylogenet. Evol.">
        <title>Genome-scale phylogeny and comparative genomics of the fungal order Sordariales.</title>
        <authorList>
            <person name="Hensen N."/>
            <person name="Bonometti L."/>
            <person name="Westerberg I."/>
            <person name="Brannstrom I.O."/>
            <person name="Guillou S."/>
            <person name="Cros-Aarteil S."/>
            <person name="Calhoun S."/>
            <person name="Haridas S."/>
            <person name="Kuo A."/>
            <person name="Mondo S."/>
            <person name="Pangilinan J."/>
            <person name="Riley R."/>
            <person name="LaButti K."/>
            <person name="Andreopoulos B."/>
            <person name="Lipzen A."/>
            <person name="Chen C."/>
            <person name="Yan M."/>
            <person name="Daum C."/>
            <person name="Ng V."/>
            <person name="Clum A."/>
            <person name="Steindorff A."/>
            <person name="Ohm R.A."/>
            <person name="Martin F."/>
            <person name="Silar P."/>
            <person name="Natvig D.O."/>
            <person name="Lalanne C."/>
            <person name="Gautier V."/>
            <person name="Ament-Velasquez S.L."/>
            <person name="Kruys A."/>
            <person name="Hutchinson M.I."/>
            <person name="Powell A.J."/>
            <person name="Barry K."/>
            <person name="Miller A.N."/>
            <person name="Grigoriev I.V."/>
            <person name="Debuchy R."/>
            <person name="Gladieux P."/>
            <person name="Hiltunen Thoren M."/>
            <person name="Johannesson H."/>
        </authorList>
    </citation>
    <scope>NUCLEOTIDE SEQUENCE</scope>
    <source>
        <strain evidence="2">CBS 103.79</strain>
    </source>
</reference>
<protein>
    <submittedName>
        <fullName evidence="2">Uncharacterized protein</fullName>
    </submittedName>
</protein>
<feature type="compositionally biased region" description="Low complexity" evidence="1">
    <location>
        <begin position="15"/>
        <end position="29"/>
    </location>
</feature>
<keyword evidence="3" id="KW-1185">Reference proteome</keyword>
<feature type="compositionally biased region" description="Acidic residues" evidence="1">
    <location>
        <begin position="218"/>
        <end position="228"/>
    </location>
</feature>
<feature type="compositionally biased region" description="Acidic residues" evidence="1">
    <location>
        <begin position="88"/>
        <end position="101"/>
    </location>
</feature>
<comment type="caution">
    <text evidence="2">The sequence shown here is derived from an EMBL/GenBank/DDBJ whole genome shotgun (WGS) entry which is preliminary data.</text>
</comment>
<sequence>MPTTRRSVRKPPSPDGNHSSSSSSGGSIPARPPLRRQPLTGTGATLRPSRDPVPSSLPSTKRTRDAGAPSHAPQSKRRKVSDIRESIEVQEDEEEQGEDNNIDAALNATRIGRTPNIAVMLPSSRRTHKTREVSPTGAPSGRLRARHLRQGINSGKLARAVPESPPSAQPPALVAKGKGKAVRGRSESPDERLGSPELQSSALKRRQGEPRPDLYAVLDDEEEEEEAEPASPLARQPPRLVRGQAKGPRKLRRGRQFAQSKRLSSIREEQNSGRSRPALPTAATRRPPGRTALLNRGPERPEAYEESEEDEGAKEVEESDQLEDDEEVEAEAAQCSVEIQVVPYNRFHRRISVSSGHLNNMLGTVGKIGWTGVGRTWRANLRSLGEPEFGGGLPGLTKSCRNLFRSLSDLIDELEEVPNALDLAGQSRFLEERKEVLNAAMSNANDAVNTTQNSAAAAASRVANPMDSPFLLVLVDDLSAYIIPMLVICLQASFSIGVAEPDAESSEFLPDDGTFTSTTVQYMMWISTWLSGLMILVPNVRPPTDEEQVATRNQRYDPDNPAQNRARFGAMARKWKQHLKAGVSSFNANADRERDIEQKKQRDMVIRAQRQRQEEEQRAKDLNQQSAFQQWLLNVRTQPRPLAELFHKTTEAWPRLEAPSSSAPVPQSSAPQSVYSTPARSQTAPRLLLPPPPPPPQQQPPSRNASYPPWPEDEVAWLLGELARPDWGPGQLEICAETLDRPVAEVSMEMERLAVLGRGRRRG</sequence>
<accession>A0AAN6MLX1</accession>
<name>A0AAN6MLX1_9PEZI</name>
<proteinExistence type="predicted"/>
<dbReference type="AlphaFoldDB" id="A0AAN6MLX1"/>
<feature type="compositionally biased region" description="Polar residues" evidence="1">
    <location>
        <begin position="675"/>
        <end position="684"/>
    </location>
</feature>